<dbReference type="InterPro" id="IPR036597">
    <property type="entry name" value="Fido-like_dom_sf"/>
</dbReference>
<accession>A0ABP8Y0P8</accession>
<gene>
    <name evidence="2" type="ORF">GCM10023216_05100</name>
</gene>
<protein>
    <submittedName>
        <fullName evidence="2">Fic family protein</fullName>
    </submittedName>
</protein>
<keyword evidence="3" id="KW-1185">Reference proteome</keyword>
<evidence type="ECO:0000259" key="1">
    <source>
        <dbReference type="PROSITE" id="PS51459"/>
    </source>
</evidence>
<reference evidence="3" key="1">
    <citation type="journal article" date="2019" name="Int. J. Syst. Evol. Microbiol.">
        <title>The Global Catalogue of Microorganisms (GCM) 10K type strain sequencing project: providing services to taxonomists for standard genome sequencing and annotation.</title>
        <authorList>
            <consortium name="The Broad Institute Genomics Platform"/>
            <consortium name="The Broad Institute Genome Sequencing Center for Infectious Disease"/>
            <person name="Wu L."/>
            <person name="Ma J."/>
        </authorList>
    </citation>
    <scope>NUCLEOTIDE SEQUENCE [LARGE SCALE GENOMIC DNA]</scope>
    <source>
        <strain evidence="3">JCM 18063</strain>
    </source>
</reference>
<comment type="caution">
    <text evidence="2">The sequence shown here is derived from an EMBL/GenBank/DDBJ whole genome shotgun (WGS) entry which is preliminary data.</text>
</comment>
<dbReference type="PANTHER" id="PTHR13504">
    <property type="entry name" value="FIDO DOMAIN-CONTAINING PROTEIN DDB_G0283145"/>
    <property type="match status" value="1"/>
</dbReference>
<sequence length="424" mass="46738">MSSPMMPDVEGLWMREEQAPDLTAHRASDRRGGSFLRYHPRRLAERMVPLIDADTMEKVADASVAVARTAHQLRQRPVAILHATLLRSESISSSWVEGLRETPRNIMVAQLRERDPGLAGHQFDRLRTASSILANLNSVRDGVELLRAPWTHDAIHAIHRTIAPAVHDDGYRVQDVQIGGSSKLTASYAAPPAAEVPWLMDDLLTYANVSPDAPLVKSAIIHAQFETVHPYEDGNGRAGRVLVHGYLARAGVLDHGVLPLSVVLRRDVDEYVRRLMAYRHASDDDRPGAVAQFVDYFADCLVDSCEETDRVMAESEEVRADWADRVSGYRSDSAVHRALPVVADQPVLTARYLASALGVSTVTGRRVVDQLLDAGIVEPSGGRFNRSEVYQASALLRMMDRLVPGIQPTALPRPRPVRPDEAGS</sequence>
<dbReference type="PROSITE" id="PS51459">
    <property type="entry name" value="FIDO"/>
    <property type="match status" value="1"/>
</dbReference>
<dbReference type="PANTHER" id="PTHR13504:SF38">
    <property type="entry name" value="FIDO DOMAIN-CONTAINING PROTEIN"/>
    <property type="match status" value="1"/>
</dbReference>
<evidence type="ECO:0000313" key="2">
    <source>
        <dbReference type="EMBL" id="GAA4719444.1"/>
    </source>
</evidence>
<proteinExistence type="predicted"/>
<organism evidence="2 3">
    <name type="scientific">Isoptericola chiayiensis</name>
    <dbReference type="NCBI Taxonomy" id="579446"/>
    <lineage>
        <taxon>Bacteria</taxon>
        <taxon>Bacillati</taxon>
        <taxon>Actinomycetota</taxon>
        <taxon>Actinomycetes</taxon>
        <taxon>Micrococcales</taxon>
        <taxon>Promicromonosporaceae</taxon>
        <taxon>Isoptericola</taxon>
    </lineage>
</organism>
<dbReference type="Pfam" id="PF02661">
    <property type="entry name" value="Fic"/>
    <property type="match status" value="1"/>
</dbReference>
<feature type="domain" description="Fido" evidence="1">
    <location>
        <begin position="150"/>
        <end position="299"/>
    </location>
</feature>
<dbReference type="InterPro" id="IPR040198">
    <property type="entry name" value="Fido_containing"/>
</dbReference>
<dbReference type="Gene3D" id="1.10.3290.10">
    <property type="entry name" value="Fido-like domain"/>
    <property type="match status" value="1"/>
</dbReference>
<dbReference type="EMBL" id="BAABID010000004">
    <property type="protein sequence ID" value="GAA4719444.1"/>
    <property type="molecule type" value="Genomic_DNA"/>
</dbReference>
<evidence type="ECO:0000313" key="3">
    <source>
        <dbReference type="Proteomes" id="UP001500956"/>
    </source>
</evidence>
<dbReference type="SUPFAM" id="SSF140931">
    <property type="entry name" value="Fic-like"/>
    <property type="match status" value="1"/>
</dbReference>
<dbReference type="Proteomes" id="UP001500956">
    <property type="component" value="Unassembled WGS sequence"/>
</dbReference>
<name>A0ABP8Y0P8_9MICO</name>
<dbReference type="InterPro" id="IPR003812">
    <property type="entry name" value="Fido"/>
</dbReference>